<dbReference type="Gene3D" id="1.10.510.10">
    <property type="entry name" value="Transferase(Phosphotransferase) domain 1"/>
    <property type="match status" value="1"/>
</dbReference>
<dbReference type="InterPro" id="IPR011009">
    <property type="entry name" value="Kinase-like_dom_sf"/>
</dbReference>
<reference evidence="2" key="1">
    <citation type="journal article" date="2023" name="G3 (Bethesda)">
        <title>Whole genome assembly and annotation of the endangered Caribbean coral Acropora cervicornis.</title>
        <authorList>
            <person name="Selwyn J.D."/>
            <person name="Vollmer S.V."/>
        </authorList>
    </citation>
    <scope>NUCLEOTIDE SEQUENCE</scope>
    <source>
        <strain evidence="2">K2</strain>
    </source>
</reference>
<keyword evidence="3" id="KW-1185">Reference proteome</keyword>
<keyword evidence="2" id="KW-0808">Transferase</keyword>
<dbReference type="Gene3D" id="3.30.200.20">
    <property type="entry name" value="Phosphorylase Kinase, domain 1"/>
    <property type="match status" value="1"/>
</dbReference>
<dbReference type="AlphaFoldDB" id="A0AAD9PV64"/>
<dbReference type="InterPro" id="IPR008266">
    <property type="entry name" value="Tyr_kinase_AS"/>
</dbReference>
<proteinExistence type="predicted"/>
<dbReference type="PANTHER" id="PTHR24347">
    <property type="entry name" value="SERINE/THREONINE-PROTEIN KINASE"/>
    <property type="match status" value="1"/>
</dbReference>
<reference evidence="2" key="2">
    <citation type="journal article" date="2023" name="Science">
        <title>Genomic signatures of disease resistance in endangered staghorn corals.</title>
        <authorList>
            <person name="Vollmer S.V."/>
            <person name="Selwyn J.D."/>
            <person name="Despard B.A."/>
            <person name="Roesel C.L."/>
        </authorList>
    </citation>
    <scope>NUCLEOTIDE SEQUENCE</scope>
    <source>
        <strain evidence="2">K2</strain>
    </source>
</reference>
<evidence type="ECO:0000313" key="2">
    <source>
        <dbReference type="EMBL" id="KAK2549534.1"/>
    </source>
</evidence>
<dbReference type="GO" id="GO:0004672">
    <property type="term" value="F:protein kinase activity"/>
    <property type="evidence" value="ECO:0007669"/>
    <property type="project" value="InterPro"/>
</dbReference>
<feature type="domain" description="Protein kinase" evidence="1">
    <location>
        <begin position="28"/>
        <end position="289"/>
    </location>
</feature>
<keyword evidence="2" id="KW-0418">Kinase</keyword>
<sequence length="345" mass="39295">MASDASAIAKRFITGGLPLKQGKADEFWGIKHELARGRFSVIKRCLDNKTKKPYVAKLIKYDDDTDLEDTLQEFEIQRSIKGDKVVMLRDAFLMRRYLVLVMDLLEGQDILSFIAAKPRPNEEDIAFTIRPLLDVVNYLHGQKIVHLDVRPANIFIAKSNLGLKLIDYGSARRIKNWEAGDTLAIVDYVAFTAPELLNFTPVSGWTDMWSIGVLVYCLISGELPFCVECTEDEDEDEKLSQEIKKCKWNLDAKAFARCTSEVKKFIIALLQFDVKKRMSAEQAMKDDWLSGENMQKRRSSDISSAKLKDLAQKLAKKDKEDVVTASCVLRTYEEDPYDSPESDEE</sequence>
<dbReference type="GO" id="GO:0005524">
    <property type="term" value="F:ATP binding"/>
    <property type="evidence" value="ECO:0007669"/>
    <property type="project" value="InterPro"/>
</dbReference>
<dbReference type="PROSITE" id="PS00109">
    <property type="entry name" value="PROTEIN_KINASE_TYR"/>
    <property type="match status" value="1"/>
</dbReference>
<dbReference type="PROSITE" id="PS50011">
    <property type="entry name" value="PROTEIN_KINASE_DOM"/>
    <property type="match status" value="1"/>
</dbReference>
<accession>A0AAD9PV64</accession>
<name>A0AAD9PV64_ACRCE</name>
<protein>
    <submittedName>
        <fullName evidence="2">Death-associated protein kinase 2</fullName>
    </submittedName>
</protein>
<dbReference type="Proteomes" id="UP001249851">
    <property type="component" value="Unassembled WGS sequence"/>
</dbReference>
<dbReference type="SUPFAM" id="SSF56112">
    <property type="entry name" value="Protein kinase-like (PK-like)"/>
    <property type="match status" value="1"/>
</dbReference>
<gene>
    <name evidence="2" type="ORF">P5673_029917</name>
</gene>
<organism evidence="2 3">
    <name type="scientific">Acropora cervicornis</name>
    <name type="common">Staghorn coral</name>
    <dbReference type="NCBI Taxonomy" id="6130"/>
    <lineage>
        <taxon>Eukaryota</taxon>
        <taxon>Metazoa</taxon>
        <taxon>Cnidaria</taxon>
        <taxon>Anthozoa</taxon>
        <taxon>Hexacorallia</taxon>
        <taxon>Scleractinia</taxon>
        <taxon>Astrocoeniina</taxon>
        <taxon>Acroporidae</taxon>
        <taxon>Acropora</taxon>
    </lineage>
</organism>
<comment type="caution">
    <text evidence="2">The sequence shown here is derived from an EMBL/GenBank/DDBJ whole genome shotgun (WGS) entry which is preliminary data.</text>
</comment>
<evidence type="ECO:0000313" key="3">
    <source>
        <dbReference type="Proteomes" id="UP001249851"/>
    </source>
</evidence>
<dbReference type="EMBL" id="JARQWQ010000124">
    <property type="protein sequence ID" value="KAK2549534.1"/>
    <property type="molecule type" value="Genomic_DNA"/>
</dbReference>
<dbReference type="InterPro" id="IPR000719">
    <property type="entry name" value="Prot_kinase_dom"/>
</dbReference>
<evidence type="ECO:0000259" key="1">
    <source>
        <dbReference type="PROSITE" id="PS50011"/>
    </source>
</evidence>
<dbReference type="Pfam" id="PF00069">
    <property type="entry name" value="Pkinase"/>
    <property type="match status" value="1"/>
</dbReference>